<comment type="caution">
    <text evidence="2">The sequence shown here is derived from an EMBL/GenBank/DDBJ whole genome shotgun (WGS) entry which is preliminary data.</text>
</comment>
<keyword evidence="1" id="KW-0812">Transmembrane</keyword>
<dbReference type="Proteomes" id="UP000570514">
    <property type="component" value="Unassembled WGS sequence"/>
</dbReference>
<dbReference type="RefSeq" id="WP_167082935.1">
    <property type="nucleotide sequence ID" value="NZ_BAAADC010000001.1"/>
</dbReference>
<keyword evidence="3" id="KW-1185">Reference proteome</keyword>
<dbReference type="EMBL" id="JAASRM010000001">
    <property type="protein sequence ID" value="NIK88790.1"/>
    <property type="molecule type" value="Genomic_DNA"/>
</dbReference>
<organism evidence="2 3">
    <name type="scientific">Rhizomicrobium palustre</name>
    <dbReference type="NCBI Taxonomy" id="189966"/>
    <lineage>
        <taxon>Bacteria</taxon>
        <taxon>Pseudomonadati</taxon>
        <taxon>Pseudomonadota</taxon>
        <taxon>Alphaproteobacteria</taxon>
        <taxon>Micropepsales</taxon>
        <taxon>Micropepsaceae</taxon>
        <taxon>Rhizomicrobium</taxon>
    </lineage>
</organism>
<dbReference type="AlphaFoldDB" id="A0A846N0U2"/>
<evidence type="ECO:0008006" key="4">
    <source>
        <dbReference type="Google" id="ProtNLM"/>
    </source>
</evidence>
<evidence type="ECO:0000313" key="3">
    <source>
        <dbReference type="Proteomes" id="UP000570514"/>
    </source>
</evidence>
<protein>
    <recommendedName>
        <fullName evidence="4">DUF4062 domain-containing protein</fullName>
    </recommendedName>
</protein>
<keyword evidence="1" id="KW-0472">Membrane</keyword>
<proteinExistence type="predicted"/>
<reference evidence="2 3" key="1">
    <citation type="submission" date="2020-03" db="EMBL/GenBank/DDBJ databases">
        <title>Genomic Encyclopedia of Type Strains, Phase IV (KMG-IV): sequencing the most valuable type-strain genomes for metagenomic binning, comparative biology and taxonomic classification.</title>
        <authorList>
            <person name="Goeker M."/>
        </authorList>
    </citation>
    <scope>NUCLEOTIDE SEQUENCE [LARGE SCALE GENOMIC DNA]</scope>
    <source>
        <strain evidence="2 3">DSM 19867</strain>
    </source>
</reference>
<evidence type="ECO:0000256" key="1">
    <source>
        <dbReference type="SAM" id="Phobius"/>
    </source>
</evidence>
<feature type="transmembrane region" description="Helical" evidence="1">
    <location>
        <begin position="189"/>
        <end position="210"/>
    </location>
</feature>
<name>A0A846N0U2_9PROT</name>
<evidence type="ECO:0000313" key="2">
    <source>
        <dbReference type="EMBL" id="NIK88790.1"/>
    </source>
</evidence>
<accession>A0A846N0U2</accession>
<gene>
    <name evidence="2" type="ORF">FHS83_002108</name>
</gene>
<sequence length="211" mass="24423">MQAPRVFVSMGTPYTEKYHAFREELERVLRDRCGVDPRILGRNEYPSGSPVQKIHEVMRTCSGIVIVAYEHKRIHSGLEKRGGAEERRITNEVYTTPWNHIESAIAYALNLPIYIIAEQGLMEEGLIESKIDWYVQKMKFDAAELRRLEVCESLRVWVNERVIPLSVRRRPVLQNFIKVKFSELTVEDYMVLFGFVATAFGAGAAFTHFFH</sequence>
<keyword evidence="1" id="KW-1133">Transmembrane helix</keyword>